<reference evidence="3 4" key="1">
    <citation type="journal article" date="2018" name="Biotechnol. Biofuels">
        <title>Integrative visual omics of the white-rot fungus Polyporus brumalis exposes the biotechnological potential of its oxidative enzymes for delignifying raw plant biomass.</title>
        <authorList>
            <person name="Miyauchi S."/>
            <person name="Rancon A."/>
            <person name="Drula E."/>
            <person name="Hage H."/>
            <person name="Chaduli D."/>
            <person name="Favel A."/>
            <person name="Grisel S."/>
            <person name="Henrissat B."/>
            <person name="Herpoel-Gimbert I."/>
            <person name="Ruiz-Duenas F.J."/>
            <person name="Chevret D."/>
            <person name="Hainaut M."/>
            <person name="Lin J."/>
            <person name="Wang M."/>
            <person name="Pangilinan J."/>
            <person name="Lipzen A."/>
            <person name="Lesage-Meessen L."/>
            <person name="Navarro D."/>
            <person name="Riley R."/>
            <person name="Grigoriev I.V."/>
            <person name="Zhou S."/>
            <person name="Raouche S."/>
            <person name="Rosso M.N."/>
        </authorList>
    </citation>
    <scope>NUCLEOTIDE SEQUENCE [LARGE SCALE GENOMIC DNA]</scope>
    <source>
        <strain evidence="3 4">BRFM 1820</strain>
    </source>
</reference>
<name>A0A371DFK5_9APHY</name>
<evidence type="ECO:0000259" key="2">
    <source>
        <dbReference type="Pfam" id="PF18885"/>
    </source>
</evidence>
<dbReference type="EMBL" id="KZ857395">
    <property type="protein sequence ID" value="RDX51293.1"/>
    <property type="molecule type" value="Genomic_DNA"/>
</dbReference>
<dbReference type="InterPro" id="IPR043708">
    <property type="entry name" value="DUF5648"/>
</dbReference>
<gene>
    <name evidence="3" type="ORF">OH76DRAFT_1471028</name>
</gene>
<dbReference type="AlphaFoldDB" id="A0A371DFK5"/>
<evidence type="ECO:0000256" key="1">
    <source>
        <dbReference type="SAM" id="SignalP"/>
    </source>
</evidence>
<proteinExistence type="predicted"/>
<dbReference type="Pfam" id="PF18885">
    <property type="entry name" value="DUF5648"/>
    <property type="match status" value="1"/>
</dbReference>
<evidence type="ECO:0000313" key="4">
    <source>
        <dbReference type="Proteomes" id="UP000256964"/>
    </source>
</evidence>
<feature type="signal peptide" evidence="1">
    <location>
        <begin position="1"/>
        <end position="19"/>
    </location>
</feature>
<feature type="domain" description="DUF5648" evidence="2">
    <location>
        <begin position="40"/>
        <end position="185"/>
    </location>
</feature>
<dbReference type="Proteomes" id="UP000256964">
    <property type="component" value="Unassembled WGS sequence"/>
</dbReference>
<keyword evidence="4" id="KW-1185">Reference proteome</keyword>
<evidence type="ECO:0000313" key="3">
    <source>
        <dbReference type="EMBL" id="RDX51293.1"/>
    </source>
</evidence>
<sequence length="189" mass="20305">MKAILFALTATALFLQANCIPAPAALETRGAEICGFPTVPLYQAVSDSISDRIFTTDATEVEHALESGVYVRQAVLAYVYSNTTGPNVPNAVPFYRLGSAAKTDHFVTTSWDEVESAVETNGYEYQGIVGYVYTEPSAESGCPGTVGFYRTVNPQLEDHYYTTDAATATNVAKSGYLNQGIVAYVFPPA</sequence>
<protein>
    <recommendedName>
        <fullName evidence="2">DUF5648 domain-containing protein</fullName>
    </recommendedName>
</protein>
<accession>A0A371DFK5</accession>
<feature type="chain" id="PRO_5016786363" description="DUF5648 domain-containing protein" evidence="1">
    <location>
        <begin position="20"/>
        <end position="189"/>
    </location>
</feature>
<dbReference type="OrthoDB" id="9971254at2759"/>
<keyword evidence="1" id="KW-0732">Signal</keyword>
<organism evidence="3 4">
    <name type="scientific">Lentinus brumalis</name>
    <dbReference type="NCBI Taxonomy" id="2498619"/>
    <lineage>
        <taxon>Eukaryota</taxon>
        <taxon>Fungi</taxon>
        <taxon>Dikarya</taxon>
        <taxon>Basidiomycota</taxon>
        <taxon>Agaricomycotina</taxon>
        <taxon>Agaricomycetes</taxon>
        <taxon>Polyporales</taxon>
        <taxon>Polyporaceae</taxon>
        <taxon>Lentinus</taxon>
    </lineage>
</organism>